<organism evidence="2">
    <name type="scientific">Culex pipiens</name>
    <name type="common">House mosquito</name>
    <dbReference type="NCBI Taxonomy" id="7175"/>
    <lineage>
        <taxon>Eukaryota</taxon>
        <taxon>Metazoa</taxon>
        <taxon>Ecdysozoa</taxon>
        <taxon>Arthropoda</taxon>
        <taxon>Hexapoda</taxon>
        <taxon>Insecta</taxon>
        <taxon>Pterygota</taxon>
        <taxon>Neoptera</taxon>
        <taxon>Endopterygota</taxon>
        <taxon>Diptera</taxon>
        <taxon>Nematocera</taxon>
        <taxon>Culicoidea</taxon>
        <taxon>Culicidae</taxon>
        <taxon>Culicinae</taxon>
        <taxon>Culicini</taxon>
        <taxon>Culex</taxon>
        <taxon>Culex</taxon>
    </lineage>
</organism>
<evidence type="ECO:0000256" key="1">
    <source>
        <dbReference type="SAM" id="Phobius"/>
    </source>
</evidence>
<keyword evidence="1" id="KW-0472">Membrane</keyword>
<protein>
    <submittedName>
        <fullName evidence="2">(northern house mosquito) hypothetical protein</fullName>
    </submittedName>
</protein>
<dbReference type="EMBL" id="HBUE01219968">
    <property type="protein sequence ID" value="CAG6539127.1"/>
    <property type="molecule type" value="Transcribed_RNA"/>
</dbReference>
<name>A0A8D8KJF7_CULPI</name>
<feature type="transmembrane region" description="Helical" evidence="1">
    <location>
        <begin position="6"/>
        <end position="27"/>
    </location>
</feature>
<keyword evidence="1" id="KW-1133">Transmembrane helix</keyword>
<sequence>MGKFNMYLIYFAYFCASNMINLDNIVLLRLDVFVKMFDYINEINYSKWSEIVLSICSQLVLLKGCDLKIRQNLFFKQFLIFRKHRKEKHFKFIKNIRVGSLNWML</sequence>
<proteinExistence type="predicted"/>
<keyword evidence="1" id="KW-0812">Transmembrane</keyword>
<dbReference type="AlphaFoldDB" id="A0A8D8KJF7"/>
<accession>A0A8D8KJF7</accession>
<reference evidence="2" key="1">
    <citation type="submission" date="2021-05" db="EMBL/GenBank/DDBJ databases">
        <authorList>
            <person name="Alioto T."/>
            <person name="Alioto T."/>
            <person name="Gomez Garrido J."/>
        </authorList>
    </citation>
    <scope>NUCLEOTIDE SEQUENCE</scope>
</reference>
<dbReference type="EMBL" id="HBUE01326548">
    <property type="protein sequence ID" value="CAG6591146.1"/>
    <property type="molecule type" value="Transcribed_RNA"/>
</dbReference>
<evidence type="ECO:0000313" key="2">
    <source>
        <dbReference type="EMBL" id="CAG6591146.1"/>
    </source>
</evidence>